<feature type="binding site" evidence="9">
    <location>
        <position position="200"/>
    </location>
    <ligand>
        <name>Mn(2+)</name>
        <dbReference type="ChEBI" id="CHEBI:29035"/>
    </ligand>
</feature>
<dbReference type="PANTHER" id="PTHR32092:SF5">
    <property type="entry name" value="6-PHOSPHO-BETA-GLUCOSIDASE"/>
    <property type="match status" value="1"/>
</dbReference>
<evidence type="ECO:0000256" key="4">
    <source>
        <dbReference type="ARBA" id="ARBA00022801"/>
    </source>
</evidence>
<dbReference type="InterPro" id="IPR019802">
    <property type="entry name" value="GlycHydrolase_4_CS"/>
</dbReference>
<evidence type="ECO:0000256" key="1">
    <source>
        <dbReference type="ARBA" id="ARBA00010141"/>
    </source>
</evidence>
<comment type="subunit">
    <text evidence="2">Homotetramer.</text>
</comment>
<keyword evidence="9" id="KW-0533">Nickel</keyword>
<dbReference type="PRINTS" id="PR00732">
    <property type="entry name" value="GLHYDRLASE4"/>
</dbReference>
<keyword evidence="3 9" id="KW-0479">Metal-binding</keyword>
<dbReference type="PANTHER" id="PTHR32092">
    <property type="entry name" value="6-PHOSPHO-BETA-GLUCOSIDASE-RELATED"/>
    <property type="match status" value="1"/>
</dbReference>
<comment type="caution">
    <text evidence="13">The sequence shown here is derived from an EMBL/GenBank/DDBJ whole genome shotgun (WGS) entry which is preliminary data.</text>
</comment>
<evidence type="ECO:0000256" key="10">
    <source>
        <dbReference type="PIRSR" id="PIRSR601088-4"/>
    </source>
</evidence>
<dbReference type="AlphaFoldDB" id="A0A9W5YE22"/>
<evidence type="ECO:0000256" key="7">
    <source>
        <dbReference type="ARBA" id="ARBA00023295"/>
    </source>
</evidence>
<dbReference type="Pfam" id="PF02056">
    <property type="entry name" value="Glyco_hydro_4"/>
    <property type="match status" value="1"/>
</dbReference>
<dbReference type="InterPro" id="IPR001088">
    <property type="entry name" value="Glyco_hydro_4"/>
</dbReference>
<dbReference type="Gene3D" id="3.40.50.720">
    <property type="entry name" value="NAD(P)-binding Rossmann-like Domain"/>
    <property type="match status" value="1"/>
</dbReference>
<evidence type="ECO:0000256" key="11">
    <source>
        <dbReference type="RuleBase" id="RU361152"/>
    </source>
</evidence>
<evidence type="ECO:0000313" key="14">
    <source>
        <dbReference type="Proteomes" id="UP001144256"/>
    </source>
</evidence>
<name>A0A9W5YE22_9FIRM</name>
<organism evidence="13 14">
    <name type="scientific">Vallitalea longa</name>
    <dbReference type="NCBI Taxonomy" id="2936439"/>
    <lineage>
        <taxon>Bacteria</taxon>
        <taxon>Bacillati</taxon>
        <taxon>Bacillota</taxon>
        <taxon>Clostridia</taxon>
        <taxon>Lachnospirales</taxon>
        <taxon>Vallitaleaceae</taxon>
        <taxon>Vallitalea</taxon>
    </lineage>
</organism>
<keyword evidence="14" id="KW-1185">Reference proteome</keyword>
<dbReference type="PROSITE" id="PS01324">
    <property type="entry name" value="GLYCOSYL_HYDROL_F4"/>
    <property type="match status" value="1"/>
</dbReference>
<evidence type="ECO:0000256" key="2">
    <source>
        <dbReference type="ARBA" id="ARBA00011881"/>
    </source>
</evidence>
<keyword evidence="9" id="KW-0170">Cobalt</keyword>
<dbReference type="SUPFAM" id="SSF51735">
    <property type="entry name" value="NAD(P)-binding Rossmann-fold domains"/>
    <property type="match status" value="1"/>
</dbReference>
<protein>
    <submittedName>
        <fullName evidence="13">6-phospho-beta-glucosidase</fullName>
    </submittedName>
</protein>
<comment type="cofactor">
    <cofactor evidence="11">
        <name>NAD(+)</name>
        <dbReference type="ChEBI" id="CHEBI:57540"/>
    </cofactor>
    <text evidence="11">Binds 1 NAD(+) per subunit.</text>
</comment>
<proteinExistence type="inferred from homology"/>
<dbReference type="GO" id="GO:0046872">
    <property type="term" value="F:metal ion binding"/>
    <property type="evidence" value="ECO:0007669"/>
    <property type="project" value="UniProtKB-KW"/>
</dbReference>
<keyword evidence="7 11" id="KW-0326">Glycosidase</keyword>
<keyword evidence="5 11" id="KW-0520">NAD</keyword>
<dbReference type="EMBL" id="BRLB01000021">
    <property type="protein sequence ID" value="GKX31797.1"/>
    <property type="molecule type" value="Genomic_DNA"/>
</dbReference>
<evidence type="ECO:0000256" key="5">
    <source>
        <dbReference type="ARBA" id="ARBA00023027"/>
    </source>
</evidence>
<dbReference type="Gene3D" id="3.90.110.10">
    <property type="entry name" value="Lactate dehydrogenase/glycoside hydrolase, family 4, C-terminal"/>
    <property type="match status" value="1"/>
</dbReference>
<feature type="site" description="Increases basicity of active site Tyr" evidence="10">
    <location>
        <position position="111"/>
    </location>
</feature>
<comment type="similarity">
    <text evidence="1 11">Belongs to the glycosyl hydrolase 4 family.</text>
</comment>
<dbReference type="SUPFAM" id="SSF56327">
    <property type="entry name" value="LDH C-terminal domain-like"/>
    <property type="match status" value="1"/>
</dbReference>
<evidence type="ECO:0000256" key="3">
    <source>
        <dbReference type="ARBA" id="ARBA00022723"/>
    </source>
</evidence>
<dbReference type="RefSeq" id="WP_281819097.1">
    <property type="nucleotide sequence ID" value="NZ_BRLB01000021.1"/>
</dbReference>
<keyword evidence="9" id="KW-0408">Iron</keyword>
<dbReference type="Proteomes" id="UP001144256">
    <property type="component" value="Unassembled WGS sequence"/>
</dbReference>
<evidence type="ECO:0000256" key="8">
    <source>
        <dbReference type="PIRSR" id="PIRSR601088-2"/>
    </source>
</evidence>
<evidence type="ECO:0000313" key="13">
    <source>
        <dbReference type="EMBL" id="GKX31797.1"/>
    </source>
</evidence>
<evidence type="ECO:0000256" key="9">
    <source>
        <dbReference type="PIRSR" id="PIRSR601088-3"/>
    </source>
</evidence>
<dbReference type="InterPro" id="IPR036291">
    <property type="entry name" value="NAD(P)-bd_dom_sf"/>
</dbReference>
<dbReference type="InterPro" id="IPR015955">
    <property type="entry name" value="Lactate_DH/Glyco_Ohase_4_C"/>
</dbReference>
<feature type="binding site" evidence="8">
    <location>
        <position position="149"/>
    </location>
    <ligand>
        <name>substrate</name>
    </ligand>
</feature>
<dbReference type="GO" id="GO:0005975">
    <property type="term" value="P:carbohydrate metabolic process"/>
    <property type="evidence" value="ECO:0007669"/>
    <property type="project" value="InterPro"/>
</dbReference>
<gene>
    <name evidence="13" type="ORF">SH1V18_42770</name>
</gene>
<reference evidence="13" key="1">
    <citation type="submission" date="2022-06" db="EMBL/GenBank/DDBJ databases">
        <title>Vallitalea longa sp. nov., an anaerobic bacterium isolated from marine sediment.</title>
        <authorList>
            <person name="Hirano S."/>
            <person name="Terahara T."/>
            <person name="Mori K."/>
            <person name="Hamada M."/>
            <person name="Matsumoto R."/>
            <person name="Kobayashi T."/>
        </authorList>
    </citation>
    <scope>NUCLEOTIDE SEQUENCE</scope>
    <source>
        <strain evidence="13">SH18-1</strain>
    </source>
</reference>
<dbReference type="Pfam" id="PF11975">
    <property type="entry name" value="Glyco_hydro_4C"/>
    <property type="match status" value="1"/>
</dbReference>
<keyword evidence="4 11" id="KW-0378">Hydrolase</keyword>
<dbReference type="InterPro" id="IPR022616">
    <property type="entry name" value="Glyco_hydro_4_C"/>
</dbReference>
<evidence type="ECO:0000256" key="6">
    <source>
        <dbReference type="ARBA" id="ARBA00023211"/>
    </source>
</evidence>
<accession>A0A9W5YE22</accession>
<evidence type="ECO:0000259" key="12">
    <source>
        <dbReference type="Pfam" id="PF11975"/>
    </source>
</evidence>
<keyword evidence="6 9" id="KW-0464">Manganese</keyword>
<dbReference type="CDD" id="cd05296">
    <property type="entry name" value="GH4_P_beta_glucosidase"/>
    <property type="match status" value="1"/>
</dbReference>
<dbReference type="GO" id="GO:0004553">
    <property type="term" value="F:hydrolase activity, hydrolyzing O-glycosyl compounds"/>
    <property type="evidence" value="ECO:0007669"/>
    <property type="project" value="InterPro"/>
</dbReference>
<dbReference type="GO" id="GO:0016616">
    <property type="term" value="F:oxidoreductase activity, acting on the CH-OH group of donors, NAD or NADP as acceptor"/>
    <property type="evidence" value="ECO:0007669"/>
    <property type="project" value="InterPro"/>
</dbReference>
<sequence length="435" mass="48762">MKQMKIVVIGGGSSYTPELLQGIIDNYSTLPVNQLVLVDIKEGENKVKINARFLRRIIEKQGLPIEVEYTLNRREALKGADFIVTQLRVGGLAARALDEKIPLKYDVIGQETTGPGGFLKALRTIPVILDLCKDIEEVCPDAWLINFTNPAGIITEAVSNHTNVKVIGLCNVPINMKYEVAERLKVSPERINCTFVGLNHLSYINHIYLDGKDIIDEVLQVYSRTQSESVVKNISKIDDMDKFTGILGLIPSPYLQYFYFENKMLNEEKENMEKGIGTRAEQVMKVEKNLFEIYESEITEIPEELSKRGGSRYSEVAINLINSIWNNTGDLHVVNVMNKGSIVDLPYDCVIESNCIVNNQGATPISNGYLPENISGLVKQVKIYEQLTIEAAVKGDRNKALLALVNNPLVSNIDKAESILAELLEAHKKYLPRFY</sequence>
<feature type="binding site" evidence="9">
    <location>
        <position position="170"/>
    </location>
    <ligand>
        <name>Mn(2+)</name>
        <dbReference type="ChEBI" id="CHEBI:29035"/>
    </ligand>
</feature>
<feature type="domain" description="Glycosyl hydrolase family 4 C-terminal" evidence="12">
    <location>
        <begin position="195"/>
        <end position="410"/>
    </location>
</feature>
<feature type="binding site" evidence="8">
    <location>
        <position position="95"/>
    </location>
    <ligand>
        <name>substrate</name>
    </ligand>
</feature>